<keyword evidence="2" id="KW-1133">Transmembrane helix</keyword>
<feature type="transmembrane region" description="Helical" evidence="2">
    <location>
        <begin position="7"/>
        <end position="30"/>
    </location>
</feature>
<evidence type="ECO:0000256" key="1">
    <source>
        <dbReference type="SAM" id="MobiDB-lite"/>
    </source>
</evidence>
<sequence length="144" mass="15346">MEEKSIYIVYVLLIYSIVTYVYGVVTYFTYKNTCSNLKNTGSAGQVCVSPDSRTARCWNSGSQLSCSHCLFGYKSAQTGHVCKSRHDIIKVTTTSTTPPTVSTTPPPTSTTPTVSTTPPPASTTPPTVSTTPPPTSTLPPTSSE</sequence>
<keyword evidence="2" id="KW-0472">Membrane</keyword>
<accession>A0A6C0J093</accession>
<feature type="compositionally biased region" description="Low complexity" evidence="1">
    <location>
        <begin position="93"/>
        <end position="103"/>
    </location>
</feature>
<dbReference type="AlphaFoldDB" id="A0A6C0J093"/>
<keyword evidence="2" id="KW-0812">Transmembrane</keyword>
<evidence type="ECO:0000256" key="2">
    <source>
        <dbReference type="SAM" id="Phobius"/>
    </source>
</evidence>
<organism evidence="3">
    <name type="scientific">viral metagenome</name>
    <dbReference type="NCBI Taxonomy" id="1070528"/>
    <lineage>
        <taxon>unclassified sequences</taxon>
        <taxon>metagenomes</taxon>
        <taxon>organismal metagenomes</taxon>
    </lineage>
</organism>
<dbReference type="EMBL" id="MN740290">
    <property type="protein sequence ID" value="QHT98230.1"/>
    <property type="molecule type" value="Genomic_DNA"/>
</dbReference>
<reference evidence="3" key="1">
    <citation type="journal article" date="2020" name="Nature">
        <title>Giant virus diversity and host interactions through global metagenomics.</title>
        <authorList>
            <person name="Schulz F."/>
            <person name="Roux S."/>
            <person name="Paez-Espino D."/>
            <person name="Jungbluth S."/>
            <person name="Walsh D.A."/>
            <person name="Denef V.J."/>
            <person name="McMahon K.D."/>
            <person name="Konstantinidis K.T."/>
            <person name="Eloe-Fadrosh E.A."/>
            <person name="Kyrpides N.C."/>
            <person name="Woyke T."/>
        </authorList>
    </citation>
    <scope>NUCLEOTIDE SEQUENCE</scope>
    <source>
        <strain evidence="3">GVMAG-M-3300025626-8</strain>
    </source>
</reference>
<protein>
    <submittedName>
        <fullName evidence="3">Uncharacterized protein</fullName>
    </submittedName>
</protein>
<feature type="region of interest" description="Disordered" evidence="1">
    <location>
        <begin position="93"/>
        <end position="144"/>
    </location>
</feature>
<proteinExistence type="predicted"/>
<evidence type="ECO:0000313" key="3">
    <source>
        <dbReference type="EMBL" id="QHT98230.1"/>
    </source>
</evidence>
<name>A0A6C0J093_9ZZZZ</name>